<reference evidence="6 8" key="2">
    <citation type="submission" date="2017-02" db="EMBL/GenBank/DDBJ databases">
        <title>Amycolatopsis azurea DSM 43854 draft genome.</title>
        <authorList>
            <person name="Mayilraj S."/>
        </authorList>
    </citation>
    <scope>NUCLEOTIDE SEQUENCE [LARGE SCALE GENOMIC DNA]</scope>
    <source>
        <strain evidence="6 8">DSM 43854</strain>
    </source>
</reference>
<protein>
    <submittedName>
        <fullName evidence="6">Transcriptional regulator</fullName>
    </submittedName>
</protein>
<evidence type="ECO:0000313" key="8">
    <source>
        <dbReference type="Proteomes" id="UP000188551"/>
    </source>
</evidence>
<proteinExistence type="predicted"/>
<accession>M2QIJ8</accession>
<dbReference type="Pfam" id="PF12833">
    <property type="entry name" value="HTH_18"/>
    <property type="match status" value="1"/>
</dbReference>
<evidence type="ECO:0000313" key="5">
    <source>
        <dbReference type="EMBL" id="EMD25757.1"/>
    </source>
</evidence>
<keyword evidence="8" id="KW-1185">Reference proteome</keyword>
<comment type="caution">
    <text evidence="5">The sequence shown here is derived from an EMBL/GenBank/DDBJ whole genome shotgun (WGS) entry which is preliminary data.</text>
</comment>
<evidence type="ECO:0000256" key="3">
    <source>
        <dbReference type="ARBA" id="ARBA00023163"/>
    </source>
</evidence>
<evidence type="ECO:0000256" key="2">
    <source>
        <dbReference type="ARBA" id="ARBA00023125"/>
    </source>
</evidence>
<reference evidence="5 7" key="1">
    <citation type="submission" date="2012-10" db="EMBL/GenBank/DDBJ databases">
        <title>Genome assembly of Amycolatopsis azurea DSM 43854.</title>
        <authorList>
            <person name="Khatri I."/>
            <person name="Kaur I."/>
            <person name="Subramanian S."/>
            <person name="Mayilraj S."/>
        </authorList>
    </citation>
    <scope>NUCLEOTIDE SEQUENCE [LARGE SCALE GENOMIC DNA]</scope>
    <source>
        <strain evidence="5 7">DSM 43854</strain>
    </source>
</reference>
<dbReference type="SUPFAM" id="SSF46689">
    <property type="entry name" value="Homeodomain-like"/>
    <property type="match status" value="1"/>
</dbReference>
<dbReference type="OrthoDB" id="5464689at2"/>
<dbReference type="Pfam" id="PF14525">
    <property type="entry name" value="AraC_binding_2"/>
    <property type="match status" value="1"/>
</dbReference>
<dbReference type="InterPro" id="IPR035418">
    <property type="entry name" value="AraC-bd_2"/>
</dbReference>
<keyword evidence="1" id="KW-0805">Transcription regulation</keyword>
<name>M2QIJ8_9PSEU</name>
<organism evidence="5 7">
    <name type="scientific">Amycolatopsis azurea DSM 43854</name>
    <dbReference type="NCBI Taxonomy" id="1238180"/>
    <lineage>
        <taxon>Bacteria</taxon>
        <taxon>Bacillati</taxon>
        <taxon>Actinomycetota</taxon>
        <taxon>Actinomycetes</taxon>
        <taxon>Pseudonocardiales</taxon>
        <taxon>Pseudonocardiaceae</taxon>
        <taxon>Amycolatopsis</taxon>
    </lineage>
</organism>
<dbReference type="InterPro" id="IPR018060">
    <property type="entry name" value="HTH_AraC"/>
</dbReference>
<dbReference type="PANTHER" id="PTHR46796">
    <property type="entry name" value="HTH-TYPE TRANSCRIPTIONAL ACTIVATOR RHAS-RELATED"/>
    <property type="match status" value="1"/>
</dbReference>
<dbReference type="EMBL" id="MUXN01000003">
    <property type="protein sequence ID" value="OOC07724.1"/>
    <property type="molecule type" value="Genomic_DNA"/>
</dbReference>
<feature type="domain" description="HTH araC/xylS-type" evidence="4">
    <location>
        <begin position="225"/>
        <end position="323"/>
    </location>
</feature>
<dbReference type="EMBL" id="ANMG01000040">
    <property type="protein sequence ID" value="EMD25757.1"/>
    <property type="molecule type" value="Genomic_DNA"/>
</dbReference>
<dbReference type="Proteomes" id="UP000188551">
    <property type="component" value="Unassembled WGS sequence"/>
</dbReference>
<evidence type="ECO:0000313" key="7">
    <source>
        <dbReference type="Proteomes" id="UP000014137"/>
    </source>
</evidence>
<dbReference type="AlphaFoldDB" id="M2QIJ8"/>
<dbReference type="PATRIC" id="fig|1238180.3.peg.4517"/>
<dbReference type="Proteomes" id="UP000014137">
    <property type="component" value="Unassembled WGS sequence"/>
</dbReference>
<keyword evidence="3" id="KW-0804">Transcription</keyword>
<dbReference type="InterPro" id="IPR018062">
    <property type="entry name" value="HTH_AraC-typ_CS"/>
</dbReference>
<evidence type="ECO:0000259" key="4">
    <source>
        <dbReference type="PROSITE" id="PS01124"/>
    </source>
</evidence>
<dbReference type="RefSeq" id="WP_005159702.1">
    <property type="nucleotide sequence ID" value="NZ_ANMG01000040.1"/>
</dbReference>
<dbReference type="SMART" id="SM00342">
    <property type="entry name" value="HTH_ARAC"/>
    <property type="match status" value="1"/>
</dbReference>
<sequence length="324" mass="34367">MASGPLRDFVITKSGNPVNLLHAASRLFGGEVTTSPIGPFSDGEHEVRGVAGPDFTVGYFASPLAVRVGAVPGRDSYFVNLGLAGEVWASSGDGRAVLGRTLAGVVNPGDVQELRPKQPGTECLGLRIGAGLVRREYAALTGRPVSAAVRFDLPLDLSGARGKTVKLLIGSLIEQLGSGDPLLQREELRRSQLRCIATALLLAQPHTHSATLRGVPATPHPRALRAAVAFVEANLAEPISLGRIAEAAGCGARTISGLFREELGTTPMGYVRGLRLDRIRHELLSTGDRVGEIAYRWGVTHLGRFAGDYRSRFGELPSDTAARR</sequence>
<dbReference type="InterPro" id="IPR009057">
    <property type="entry name" value="Homeodomain-like_sf"/>
</dbReference>
<dbReference type="Gene3D" id="1.10.10.60">
    <property type="entry name" value="Homeodomain-like"/>
    <property type="match status" value="1"/>
</dbReference>
<evidence type="ECO:0000256" key="1">
    <source>
        <dbReference type="ARBA" id="ARBA00023015"/>
    </source>
</evidence>
<dbReference type="PROSITE" id="PS01124">
    <property type="entry name" value="HTH_ARAC_FAMILY_2"/>
    <property type="match status" value="1"/>
</dbReference>
<dbReference type="GO" id="GO:0003700">
    <property type="term" value="F:DNA-binding transcription factor activity"/>
    <property type="evidence" value="ECO:0007669"/>
    <property type="project" value="InterPro"/>
</dbReference>
<dbReference type="PANTHER" id="PTHR46796:SF12">
    <property type="entry name" value="HTH-TYPE DNA-BINDING TRANSCRIPTIONAL ACTIVATOR EUTR"/>
    <property type="match status" value="1"/>
</dbReference>
<dbReference type="InterPro" id="IPR050204">
    <property type="entry name" value="AraC_XylS_family_regulators"/>
</dbReference>
<dbReference type="GO" id="GO:0043565">
    <property type="term" value="F:sequence-specific DNA binding"/>
    <property type="evidence" value="ECO:0007669"/>
    <property type="project" value="InterPro"/>
</dbReference>
<evidence type="ECO:0000313" key="6">
    <source>
        <dbReference type="EMBL" id="OOC07724.1"/>
    </source>
</evidence>
<keyword evidence="2" id="KW-0238">DNA-binding</keyword>
<gene>
    <name evidence="6" type="ORF">B0293_06215</name>
    <name evidence="5" type="ORF">C791_4474</name>
</gene>
<dbReference type="PROSITE" id="PS00041">
    <property type="entry name" value="HTH_ARAC_FAMILY_1"/>
    <property type="match status" value="1"/>
</dbReference>